<protein>
    <recommendedName>
        <fullName evidence="3">Ubiquinone biosynthesis protein</fullName>
    </recommendedName>
</protein>
<evidence type="ECO:0000313" key="1">
    <source>
        <dbReference type="EMBL" id="KAK6748777.1"/>
    </source>
</evidence>
<gene>
    <name evidence="1" type="primary">Necator_chrIV.g14714</name>
    <name evidence="1" type="ORF">RB195_001419</name>
</gene>
<comment type="caution">
    <text evidence="1">The sequence shown here is derived from an EMBL/GenBank/DDBJ whole genome shotgun (WGS) entry which is preliminary data.</text>
</comment>
<dbReference type="EMBL" id="JAVFWL010000004">
    <property type="protein sequence ID" value="KAK6748777.1"/>
    <property type="molecule type" value="Genomic_DNA"/>
</dbReference>
<dbReference type="Proteomes" id="UP001303046">
    <property type="component" value="Unassembled WGS sequence"/>
</dbReference>
<evidence type="ECO:0008006" key="3">
    <source>
        <dbReference type="Google" id="ProtNLM"/>
    </source>
</evidence>
<organism evidence="1 2">
    <name type="scientific">Necator americanus</name>
    <name type="common">Human hookworm</name>
    <dbReference type="NCBI Taxonomy" id="51031"/>
    <lineage>
        <taxon>Eukaryota</taxon>
        <taxon>Metazoa</taxon>
        <taxon>Ecdysozoa</taxon>
        <taxon>Nematoda</taxon>
        <taxon>Chromadorea</taxon>
        <taxon>Rhabditida</taxon>
        <taxon>Rhabditina</taxon>
        <taxon>Rhabditomorpha</taxon>
        <taxon>Strongyloidea</taxon>
        <taxon>Ancylostomatidae</taxon>
        <taxon>Bunostominae</taxon>
        <taxon>Necator</taxon>
    </lineage>
</organism>
<reference evidence="1 2" key="1">
    <citation type="submission" date="2023-08" db="EMBL/GenBank/DDBJ databases">
        <title>A Necator americanus chromosomal reference genome.</title>
        <authorList>
            <person name="Ilik V."/>
            <person name="Petrzelkova K.J."/>
            <person name="Pardy F."/>
            <person name="Fuh T."/>
            <person name="Niatou-Singa F.S."/>
            <person name="Gouil Q."/>
            <person name="Baker L."/>
            <person name="Ritchie M.E."/>
            <person name="Jex A.R."/>
            <person name="Gazzola D."/>
            <person name="Li H."/>
            <person name="Toshio Fujiwara R."/>
            <person name="Zhan B."/>
            <person name="Aroian R.V."/>
            <person name="Pafco B."/>
            <person name="Schwarz E.M."/>
        </authorList>
    </citation>
    <scope>NUCLEOTIDE SEQUENCE [LARGE SCALE GENOMIC DNA]</scope>
    <source>
        <strain evidence="1 2">Aroian</strain>
        <tissue evidence="1">Whole animal</tissue>
    </source>
</reference>
<keyword evidence="2" id="KW-1185">Reference proteome</keyword>
<accession>A0ABR1DE71</accession>
<name>A0ABR1DE71_NECAM</name>
<evidence type="ECO:0000313" key="2">
    <source>
        <dbReference type="Proteomes" id="UP001303046"/>
    </source>
</evidence>
<sequence length="238" mass="26846">MLSMLRLSRNLLQPTTSARASHFGAVHNKTNLEANLDVDELTIASKSFSLFPSPKVVVPTFDLTRRLGALFSQAVYQLVYERAYTKEGLVRAANEGLSVLGACIANEEWDRMSLVASKDLVEQAKIARRRCTEQQLPLLRFSPDDVVLSFIHSTLLSGRDFRNRKAEQGVISIYFTIASFIRKNKSVPWEATLPQLLDKYKNDVIASNVTFARNLSPLGHWKATGVNFFEINDIVERR</sequence>
<proteinExistence type="predicted"/>